<organism evidence="2 3">
    <name type="scientific">Ceratitis capitata</name>
    <name type="common">Mediterranean fruit fly</name>
    <name type="synonym">Tephritis capitata</name>
    <dbReference type="NCBI Taxonomy" id="7213"/>
    <lineage>
        <taxon>Eukaryota</taxon>
        <taxon>Metazoa</taxon>
        <taxon>Ecdysozoa</taxon>
        <taxon>Arthropoda</taxon>
        <taxon>Hexapoda</taxon>
        <taxon>Insecta</taxon>
        <taxon>Pterygota</taxon>
        <taxon>Neoptera</taxon>
        <taxon>Endopterygota</taxon>
        <taxon>Diptera</taxon>
        <taxon>Brachycera</taxon>
        <taxon>Muscomorpha</taxon>
        <taxon>Tephritoidea</taxon>
        <taxon>Tephritidae</taxon>
        <taxon>Ceratitis</taxon>
        <taxon>Ceratitis</taxon>
    </lineage>
</organism>
<dbReference type="Proteomes" id="UP000606786">
    <property type="component" value="Unassembled WGS sequence"/>
</dbReference>
<reference evidence="2" key="1">
    <citation type="submission" date="2020-11" db="EMBL/GenBank/DDBJ databases">
        <authorList>
            <person name="Whitehead M."/>
        </authorList>
    </citation>
    <scope>NUCLEOTIDE SEQUENCE</scope>
    <source>
        <strain evidence="2">EGII</strain>
    </source>
</reference>
<feature type="region of interest" description="Disordered" evidence="1">
    <location>
        <begin position="1"/>
        <end position="27"/>
    </location>
</feature>
<protein>
    <submittedName>
        <fullName evidence="2">(Mediterranean fruit fly) hypothetical protein</fullName>
    </submittedName>
</protein>
<gene>
    <name evidence="2" type="ORF">CCAP1982_LOCUS6332</name>
</gene>
<accession>A0A811UG98</accession>
<comment type="caution">
    <text evidence="2">The sequence shown here is derived from an EMBL/GenBank/DDBJ whole genome shotgun (WGS) entry which is preliminary data.</text>
</comment>
<evidence type="ECO:0000313" key="3">
    <source>
        <dbReference type="Proteomes" id="UP000606786"/>
    </source>
</evidence>
<dbReference type="EMBL" id="CAJHJT010000012">
    <property type="protein sequence ID" value="CAD6997700.1"/>
    <property type="molecule type" value="Genomic_DNA"/>
</dbReference>
<evidence type="ECO:0000256" key="1">
    <source>
        <dbReference type="SAM" id="MobiDB-lite"/>
    </source>
</evidence>
<name>A0A811UG98_CERCA</name>
<feature type="non-terminal residue" evidence="2">
    <location>
        <position position="1"/>
    </location>
</feature>
<dbReference type="AlphaFoldDB" id="A0A811UG98"/>
<evidence type="ECO:0000313" key="2">
    <source>
        <dbReference type="EMBL" id="CAD6997700.1"/>
    </source>
</evidence>
<feature type="non-terminal residue" evidence="2">
    <location>
        <position position="67"/>
    </location>
</feature>
<keyword evidence="3" id="KW-1185">Reference proteome</keyword>
<feature type="compositionally biased region" description="Low complexity" evidence="1">
    <location>
        <begin position="14"/>
        <end position="27"/>
    </location>
</feature>
<proteinExistence type="predicted"/>
<sequence>LMVSPSSPAPPSPNLSSSAPSTSSESNPYKRAYVAELQNPYDLMVIIIGRNGEQEADVGYAILGFQA</sequence>